<gene>
    <name evidence="3" type="ORF">GCM10007147_21300</name>
</gene>
<dbReference type="Gene3D" id="1.10.3480.10">
    <property type="entry name" value="TorD-like"/>
    <property type="match status" value="1"/>
</dbReference>
<dbReference type="Proteomes" id="UP000654947">
    <property type="component" value="Unassembled WGS sequence"/>
</dbReference>
<dbReference type="GO" id="GO:0016530">
    <property type="term" value="F:metallochaperone activity"/>
    <property type="evidence" value="ECO:0007669"/>
    <property type="project" value="TreeGrafter"/>
</dbReference>
<dbReference type="InterPro" id="IPR020945">
    <property type="entry name" value="DMSO/NO3_reduct_chaperone"/>
</dbReference>
<dbReference type="Pfam" id="PF02613">
    <property type="entry name" value="Nitrate_red_del"/>
    <property type="match status" value="1"/>
</dbReference>
<dbReference type="PANTHER" id="PTHR43680">
    <property type="entry name" value="NITRATE REDUCTASE MOLYBDENUM COFACTOR ASSEMBLY CHAPERONE"/>
    <property type="match status" value="1"/>
</dbReference>
<evidence type="ECO:0000313" key="3">
    <source>
        <dbReference type="EMBL" id="GHD24758.1"/>
    </source>
</evidence>
<dbReference type="InterPro" id="IPR036411">
    <property type="entry name" value="TorD-like_sf"/>
</dbReference>
<name>A0A918XC24_9ACTN</name>
<organism evidence="3 4">
    <name type="scientific">Nocardiopsis kunsanensis</name>
    <dbReference type="NCBI Taxonomy" id="141693"/>
    <lineage>
        <taxon>Bacteria</taxon>
        <taxon>Bacillati</taxon>
        <taxon>Actinomycetota</taxon>
        <taxon>Actinomycetes</taxon>
        <taxon>Streptosporangiales</taxon>
        <taxon>Nocardiopsidaceae</taxon>
        <taxon>Nocardiopsis</taxon>
    </lineage>
</organism>
<dbReference type="SUPFAM" id="SSF89155">
    <property type="entry name" value="TorD-like"/>
    <property type="match status" value="1"/>
</dbReference>
<dbReference type="InterPro" id="IPR003765">
    <property type="entry name" value="NO3_reductase_chaperone_NarJ"/>
</dbReference>
<evidence type="ECO:0000256" key="1">
    <source>
        <dbReference type="ARBA" id="ARBA00023063"/>
    </source>
</evidence>
<accession>A0A918XC24</accession>
<dbReference type="NCBIfam" id="TIGR00684">
    <property type="entry name" value="narJ"/>
    <property type="match status" value="1"/>
</dbReference>
<dbReference type="PANTHER" id="PTHR43680:SF2">
    <property type="entry name" value="NITRATE REDUCTASE MOLYBDENUM COFACTOR ASSEMBLY CHAPERONE NARJ"/>
    <property type="match status" value="1"/>
</dbReference>
<dbReference type="EMBL" id="BMXL01000008">
    <property type="protein sequence ID" value="GHD24758.1"/>
    <property type="molecule type" value="Genomic_DNA"/>
</dbReference>
<feature type="compositionally biased region" description="Basic and acidic residues" evidence="2">
    <location>
        <begin position="239"/>
        <end position="252"/>
    </location>
</feature>
<protein>
    <submittedName>
        <fullName evidence="3">Nitrate reductase molybdenum cofactor assembly chaperone</fullName>
    </submittedName>
</protein>
<sequence>MHVSTTTDSGGRPGWLGAGRAARSAHRRAVTRQAASVLLGYPDEVFFERLPLAARAAAELPSGNVRTALMEFCEHASSTPESELCRHYAEVFDIHRRHALRMTYYTDGHGPALSDVRSAYTDAGWQVPTRELPDHLAVLLEFSARGGSEAGHDLLLRFRPGLELLGAALREHGTPYARVLDAVSLTLPSPGEQPAGGAVRHMDAQGPNDGEGAPEGNGECTPQRVAEAAEGRVPAPREPQPERREDLDGDRR</sequence>
<keyword evidence="1" id="KW-0534">Nitrate assimilation</keyword>
<dbReference type="AlphaFoldDB" id="A0A918XC24"/>
<reference evidence="3 4" key="1">
    <citation type="journal article" date="2014" name="Int. J. Syst. Evol. Microbiol.">
        <title>Complete genome sequence of Corynebacterium casei LMG S-19264T (=DSM 44701T), isolated from a smear-ripened cheese.</title>
        <authorList>
            <consortium name="US DOE Joint Genome Institute (JGI-PGF)"/>
            <person name="Walter F."/>
            <person name="Albersmeier A."/>
            <person name="Kalinowski J."/>
            <person name="Ruckert C."/>
        </authorList>
    </citation>
    <scope>NUCLEOTIDE SEQUENCE [LARGE SCALE GENOMIC DNA]</scope>
    <source>
        <strain evidence="3 4">KCTC 19473</strain>
    </source>
</reference>
<dbReference type="GO" id="GO:0051082">
    <property type="term" value="F:unfolded protein binding"/>
    <property type="evidence" value="ECO:0007669"/>
    <property type="project" value="InterPro"/>
</dbReference>
<keyword evidence="4" id="KW-1185">Reference proteome</keyword>
<dbReference type="GO" id="GO:0051131">
    <property type="term" value="P:chaperone-mediated protein complex assembly"/>
    <property type="evidence" value="ECO:0007669"/>
    <property type="project" value="InterPro"/>
</dbReference>
<evidence type="ECO:0000313" key="4">
    <source>
        <dbReference type="Proteomes" id="UP000654947"/>
    </source>
</evidence>
<feature type="region of interest" description="Disordered" evidence="2">
    <location>
        <begin position="188"/>
        <end position="252"/>
    </location>
</feature>
<evidence type="ECO:0000256" key="2">
    <source>
        <dbReference type="SAM" id="MobiDB-lite"/>
    </source>
</evidence>
<comment type="caution">
    <text evidence="3">The sequence shown here is derived from an EMBL/GenBank/DDBJ whole genome shotgun (WGS) entry which is preliminary data.</text>
</comment>
<proteinExistence type="predicted"/>
<dbReference type="GO" id="GO:0042128">
    <property type="term" value="P:nitrate assimilation"/>
    <property type="evidence" value="ECO:0007669"/>
    <property type="project" value="UniProtKB-KW"/>
</dbReference>